<dbReference type="SUPFAM" id="SSF141571">
    <property type="entry name" value="Pentapeptide repeat-like"/>
    <property type="match status" value="1"/>
</dbReference>
<dbReference type="InterPro" id="IPR051082">
    <property type="entry name" value="Pentapeptide-BTB/POZ_domain"/>
</dbReference>
<accession>A0A8J3IJV5</accession>
<proteinExistence type="predicted"/>
<evidence type="ECO:0000313" key="3">
    <source>
        <dbReference type="Proteomes" id="UP000597444"/>
    </source>
</evidence>
<evidence type="ECO:0008006" key="4">
    <source>
        <dbReference type="Google" id="ProtNLM"/>
    </source>
</evidence>
<reference evidence="2" key="1">
    <citation type="submission" date="2020-10" db="EMBL/GenBank/DDBJ databases">
        <title>Taxonomic study of unclassified bacteria belonging to the class Ktedonobacteria.</title>
        <authorList>
            <person name="Yabe S."/>
            <person name="Wang C.M."/>
            <person name="Zheng Y."/>
            <person name="Sakai Y."/>
            <person name="Cavaletti L."/>
            <person name="Monciardini P."/>
            <person name="Donadio S."/>
        </authorList>
    </citation>
    <scope>NUCLEOTIDE SEQUENCE</scope>
    <source>
        <strain evidence="2">ID150040</strain>
    </source>
</reference>
<keyword evidence="3" id="KW-1185">Reference proteome</keyword>
<dbReference type="EMBL" id="BNJK01000001">
    <property type="protein sequence ID" value="GHO90921.1"/>
    <property type="molecule type" value="Genomic_DNA"/>
</dbReference>
<protein>
    <recommendedName>
        <fullName evidence="4">Pentapeptide repeat-containing protein</fullName>
    </recommendedName>
</protein>
<feature type="compositionally biased region" description="Polar residues" evidence="1">
    <location>
        <begin position="1"/>
        <end position="11"/>
    </location>
</feature>
<dbReference type="Gene3D" id="2.160.20.80">
    <property type="entry name" value="E3 ubiquitin-protein ligase SopA"/>
    <property type="match status" value="1"/>
</dbReference>
<dbReference type="Pfam" id="PF00805">
    <property type="entry name" value="Pentapeptide"/>
    <property type="match status" value="1"/>
</dbReference>
<dbReference type="PANTHER" id="PTHR14136">
    <property type="entry name" value="BTB_POZ DOMAIN-CONTAINING PROTEIN KCTD9"/>
    <property type="match status" value="1"/>
</dbReference>
<comment type="caution">
    <text evidence="2">The sequence shown here is derived from an EMBL/GenBank/DDBJ whole genome shotgun (WGS) entry which is preliminary data.</text>
</comment>
<sequence>MAQASDEQSPATIRPDEREQGTAFFKPQQQQGKQREKSDWIGLRGKTLWDWVSVLLLPLMIAAGSIWFSNQQSETSAHIALDQQQEATLKGYMDDIKELVLEKHLQTSQTGSQERTIARTLTLSALQQLDGDRKGRLIQYISNLGLLQKEHPIIGLSGADLSRANLSSFMLSRSLVYDVVRMSLRDANLSGADLTEADLMGADLQGAQLRGTDLRAANLTATNLEAVDLTDANVRPEQLSKVYSLKDTILPSGHVFPDRIWATIPGRDERCAVLNSEGQCYDLKLNQTNPAP</sequence>
<evidence type="ECO:0000313" key="2">
    <source>
        <dbReference type="EMBL" id="GHO90921.1"/>
    </source>
</evidence>
<dbReference type="PANTHER" id="PTHR14136:SF17">
    <property type="entry name" value="BTB_POZ DOMAIN-CONTAINING PROTEIN KCTD9"/>
    <property type="match status" value="1"/>
</dbReference>
<dbReference type="AlphaFoldDB" id="A0A8J3IJV5"/>
<gene>
    <name evidence="2" type="ORF">KSF_009690</name>
</gene>
<organism evidence="2 3">
    <name type="scientific">Reticulibacter mediterranei</name>
    <dbReference type="NCBI Taxonomy" id="2778369"/>
    <lineage>
        <taxon>Bacteria</taxon>
        <taxon>Bacillati</taxon>
        <taxon>Chloroflexota</taxon>
        <taxon>Ktedonobacteria</taxon>
        <taxon>Ktedonobacterales</taxon>
        <taxon>Reticulibacteraceae</taxon>
        <taxon>Reticulibacter</taxon>
    </lineage>
</organism>
<dbReference type="Proteomes" id="UP000597444">
    <property type="component" value="Unassembled WGS sequence"/>
</dbReference>
<name>A0A8J3IJV5_9CHLR</name>
<feature type="region of interest" description="Disordered" evidence="1">
    <location>
        <begin position="1"/>
        <end position="38"/>
    </location>
</feature>
<dbReference type="RefSeq" id="WP_220201854.1">
    <property type="nucleotide sequence ID" value="NZ_BNJK01000001.1"/>
</dbReference>
<dbReference type="InterPro" id="IPR001646">
    <property type="entry name" value="5peptide_repeat"/>
</dbReference>
<evidence type="ECO:0000256" key="1">
    <source>
        <dbReference type="SAM" id="MobiDB-lite"/>
    </source>
</evidence>